<dbReference type="PANTHER" id="PTHR14269">
    <property type="entry name" value="CDP-DIACYLGLYCEROL--GLYCEROL-3-PHOSPHATE 3-PHOSPHATIDYLTRANSFERASE-RELATED"/>
    <property type="match status" value="1"/>
</dbReference>
<keyword evidence="10" id="KW-1208">Phospholipid metabolism</keyword>
<comment type="similarity">
    <text evidence="2">Belongs to the CDP-alcohol phosphatidyltransferase class-I family.</text>
</comment>
<keyword evidence="7" id="KW-0443">Lipid metabolism</keyword>
<evidence type="ECO:0000256" key="7">
    <source>
        <dbReference type="ARBA" id="ARBA00023098"/>
    </source>
</evidence>
<accession>A0A0F9NFQ4</accession>
<keyword evidence="5 11" id="KW-0812">Transmembrane</keyword>
<name>A0A0F9NFQ4_9ZZZZ</name>
<evidence type="ECO:0000256" key="8">
    <source>
        <dbReference type="ARBA" id="ARBA00023136"/>
    </source>
</evidence>
<dbReference type="InterPro" id="IPR043130">
    <property type="entry name" value="CDP-OH_PTrfase_TM_dom"/>
</dbReference>
<reference evidence="12" key="1">
    <citation type="journal article" date="2015" name="Nature">
        <title>Complex archaea that bridge the gap between prokaryotes and eukaryotes.</title>
        <authorList>
            <person name="Spang A."/>
            <person name="Saw J.H."/>
            <person name="Jorgensen S.L."/>
            <person name="Zaremba-Niedzwiedzka K."/>
            <person name="Martijn J."/>
            <person name="Lind A.E."/>
            <person name="van Eijk R."/>
            <person name="Schleper C."/>
            <person name="Guy L."/>
            <person name="Ettema T.J."/>
        </authorList>
    </citation>
    <scope>NUCLEOTIDE SEQUENCE</scope>
</reference>
<dbReference type="PANTHER" id="PTHR14269:SF11">
    <property type="entry name" value="CDP-DIACYLGLYCEROL--GLYCEROL-3-PHOSPHATE 3-PHOSPHATIDYLTRANSFERASE"/>
    <property type="match status" value="1"/>
</dbReference>
<dbReference type="PIRSF" id="PIRSF000847">
    <property type="entry name" value="Phos_ph_gly_syn"/>
    <property type="match status" value="1"/>
</dbReference>
<dbReference type="GO" id="GO:0046474">
    <property type="term" value="P:glycerophospholipid biosynthetic process"/>
    <property type="evidence" value="ECO:0007669"/>
    <property type="project" value="TreeGrafter"/>
</dbReference>
<sequence length="170" mass="18798">MANLLSFSRIILALFFVYLIRQEMIITGVFVLAVAATTDMLDGLAARKMGKVSDFGAALDPIADRFLIVCATIAVFVLYWQQPLFKIAAALIIAREFLVGLGFVFLNLKGIKLRVSKLGKASTALIFVSLVVIFVLPELGVYLLFVAIILYYATALDYVNIAWRKINEKA</sequence>
<evidence type="ECO:0000256" key="5">
    <source>
        <dbReference type="ARBA" id="ARBA00022692"/>
    </source>
</evidence>
<feature type="transmembrane region" description="Helical" evidence="11">
    <location>
        <begin position="12"/>
        <end position="41"/>
    </location>
</feature>
<feature type="transmembrane region" description="Helical" evidence="11">
    <location>
        <begin position="118"/>
        <end position="136"/>
    </location>
</feature>
<dbReference type="EMBL" id="LAZR01007082">
    <property type="protein sequence ID" value="KKM87575.1"/>
    <property type="molecule type" value="Genomic_DNA"/>
</dbReference>
<keyword evidence="8 11" id="KW-0472">Membrane</keyword>
<dbReference type="GO" id="GO:0016020">
    <property type="term" value="C:membrane"/>
    <property type="evidence" value="ECO:0007669"/>
    <property type="project" value="UniProtKB-SubCell"/>
</dbReference>
<evidence type="ECO:0000256" key="3">
    <source>
        <dbReference type="ARBA" id="ARBA00022516"/>
    </source>
</evidence>
<evidence type="ECO:0000256" key="2">
    <source>
        <dbReference type="ARBA" id="ARBA00010441"/>
    </source>
</evidence>
<evidence type="ECO:0000256" key="4">
    <source>
        <dbReference type="ARBA" id="ARBA00022679"/>
    </source>
</evidence>
<dbReference type="InterPro" id="IPR004570">
    <property type="entry name" value="Phosphatidylglycerol_P_synth"/>
</dbReference>
<evidence type="ECO:0000256" key="9">
    <source>
        <dbReference type="ARBA" id="ARBA00023209"/>
    </source>
</evidence>
<proteinExistence type="inferred from homology"/>
<evidence type="ECO:0008006" key="13">
    <source>
        <dbReference type="Google" id="ProtNLM"/>
    </source>
</evidence>
<dbReference type="InterPro" id="IPR050324">
    <property type="entry name" value="CDP-alcohol_PTase-I"/>
</dbReference>
<dbReference type="PROSITE" id="PS00379">
    <property type="entry name" value="CDP_ALCOHOL_P_TRANSF"/>
    <property type="match status" value="1"/>
</dbReference>
<dbReference type="AlphaFoldDB" id="A0A0F9NFQ4"/>
<evidence type="ECO:0000256" key="6">
    <source>
        <dbReference type="ARBA" id="ARBA00022989"/>
    </source>
</evidence>
<keyword evidence="3" id="KW-0444">Lipid biosynthesis</keyword>
<evidence type="ECO:0000313" key="12">
    <source>
        <dbReference type="EMBL" id="KKM87575.1"/>
    </source>
</evidence>
<feature type="transmembrane region" description="Helical" evidence="11">
    <location>
        <begin position="87"/>
        <end position="106"/>
    </location>
</feature>
<dbReference type="InterPro" id="IPR000462">
    <property type="entry name" value="CDP-OH_P_trans"/>
</dbReference>
<keyword evidence="6 11" id="KW-1133">Transmembrane helix</keyword>
<evidence type="ECO:0000256" key="1">
    <source>
        <dbReference type="ARBA" id="ARBA00004141"/>
    </source>
</evidence>
<dbReference type="GO" id="GO:0008444">
    <property type="term" value="F:CDP-diacylglycerol-glycerol-3-phosphate 3-phosphatidyltransferase activity"/>
    <property type="evidence" value="ECO:0007669"/>
    <property type="project" value="InterPro"/>
</dbReference>
<feature type="transmembrane region" description="Helical" evidence="11">
    <location>
        <begin position="142"/>
        <end position="163"/>
    </location>
</feature>
<keyword evidence="4" id="KW-0808">Transferase</keyword>
<organism evidence="12">
    <name type="scientific">marine sediment metagenome</name>
    <dbReference type="NCBI Taxonomy" id="412755"/>
    <lineage>
        <taxon>unclassified sequences</taxon>
        <taxon>metagenomes</taxon>
        <taxon>ecological metagenomes</taxon>
    </lineage>
</organism>
<keyword evidence="9" id="KW-0594">Phospholipid biosynthesis</keyword>
<dbReference type="Pfam" id="PF01066">
    <property type="entry name" value="CDP-OH_P_transf"/>
    <property type="match status" value="1"/>
</dbReference>
<gene>
    <name evidence="12" type="ORF">LCGC14_1267520</name>
</gene>
<feature type="transmembrane region" description="Helical" evidence="11">
    <location>
        <begin position="62"/>
        <end position="81"/>
    </location>
</feature>
<dbReference type="Gene3D" id="1.20.120.1760">
    <property type="match status" value="1"/>
</dbReference>
<evidence type="ECO:0000256" key="10">
    <source>
        <dbReference type="ARBA" id="ARBA00023264"/>
    </source>
</evidence>
<comment type="caution">
    <text evidence="12">The sequence shown here is derived from an EMBL/GenBank/DDBJ whole genome shotgun (WGS) entry which is preliminary data.</text>
</comment>
<protein>
    <recommendedName>
        <fullName evidence="13">CDP-diacylglycerol--glycerol-3-phosphate 3-phosphatidyltransferase</fullName>
    </recommendedName>
</protein>
<dbReference type="InterPro" id="IPR048254">
    <property type="entry name" value="CDP_ALCOHOL_P_TRANSF_CS"/>
</dbReference>
<comment type="subcellular location">
    <subcellularLocation>
        <location evidence="1">Membrane</location>
        <topology evidence="1">Multi-pass membrane protein</topology>
    </subcellularLocation>
</comment>
<evidence type="ECO:0000256" key="11">
    <source>
        <dbReference type="SAM" id="Phobius"/>
    </source>
</evidence>